<dbReference type="GO" id="GO:0006351">
    <property type="term" value="P:DNA-templated transcription"/>
    <property type="evidence" value="ECO:0007669"/>
    <property type="project" value="TreeGrafter"/>
</dbReference>
<name>A0A921H9W6_9PAST</name>
<dbReference type="PROSITE" id="PS50931">
    <property type="entry name" value="HTH_LYSR"/>
    <property type="match status" value="1"/>
</dbReference>
<dbReference type="Pfam" id="PF00126">
    <property type="entry name" value="HTH_1"/>
    <property type="match status" value="1"/>
</dbReference>
<dbReference type="SUPFAM" id="SSF46785">
    <property type="entry name" value="Winged helix' DNA-binding domain"/>
    <property type="match status" value="1"/>
</dbReference>
<dbReference type="RefSeq" id="WP_230589446.1">
    <property type="nucleotide sequence ID" value="NZ_JARTDG010000023.1"/>
</dbReference>
<dbReference type="PANTHER" id="PTHR30537:SF74">
    <property type="entry name" value="HTH-TYPE TRANSCRIPTIONAL REGULATOR TRPI"/>
    <property type="match status" value="1"/>
</dbReference>
<dbReference type="GO" id="GO:0043565">
    <property type="term" value="F:sequence-specific DNA binding"/>
    <property type="evidence" value="ECO:0007669"/>
    <property type="project" value="TreeGrafter"/>
</dbReference>
<dbReference type="Gene3D" id="1.10.10.10">
    <property type="entry name" value="Winged helix-like DNA-binding domain superfamily/Winged helix DNA-binding domain"/>
    <property type="match status" value="1"/>
</dbReference>
<protein>
    <submittedName>
        <fullName evidence="6">LysR family transcriptional regulator</fullName>
    </submittedName>
</protein>
<keyword evidence="2" id="KW-0805">Transcription regulation</keyword>
<dbReference type="SUPFAM" id="SSF53850">
    <property type="entry name" value="Periplasmic binding protein-like II"/>
    <property type="match status" value="1"/>
</dbReference>
<reference evidence="6" key="2">
    <citation type="submission" date="2021-09" db="EMBL/GenBank/DDBJ databases">
        <authorList>
            <person name="Gilroy R."/>
        </authorList>
    </citation>
    <scope>NUCLEOTIDE SEQUENCE</scope>
    <source>
        <strain evidence="6">ChiHjej11B10-15683</strain>
    </source>
</reference>
<evidence type="ECO:0000256" key="4">
    <source>
        <dbReference type="ARBA" id="ARBA00023163"/>
    </source>
</evidence>
<comment type="similarity">
    <text evidence="1">Belongs to the LysR transcriptional regulatory family.</text>
</comment>
<keyword evidence="3" id="KW-0238">DNA-binding</keyword>
<evidence type="ECO:0000256" key="2">
    <source>
        <dbReference type="ARBA" id="ARBA00023015"/>
    </source>
</evidence>
<dbReference type="InterPro" id="IPR036390">
    <property type="entry name" value="WH_DNA-bd_sf"/>
</dbReference>
<dbReference type="PANTHER" id="PTHR30537">
    <property type="entry name" value="HTH-TYPE TRANSCRIPTIONAL REGULATOR"/>
    <property type="match status" value="1"/>
</dbReference>
<dbReference type="GO" id="GO:0003700">
    <property type="term" value="F:DNA-binding transcription factor activity"/>
    <property type="evidence" value="ECO:0007669"/>
    <property type="project" value="InterPro"/>
</dbReference>
<dbReference type="InterPro" id="IPR000847">
    <property type="entry name" value="LysR_HTH_N"/>
</dbReference>
<dbReference type="EMBL" id="DYVQ01000045">
    <property type="protein sequence ID" value="HJF73676.1"/>
    <property type="molecule type" value="Genomic_DNA"/>
</dbReference>
<dbReference type="InterPro" id="IPR036388">
    <property type="entry name" value="WH-like_DNA-bd_sf"/>
</dbReference>
<evidence type="ECO:0000256" key="3">
    <source>
        <dbReference type="ARBA" id="ARBA00023125"/>
    </source>
</evidence>
<keyword evidence="4" id="KW-0804">Transcription</keyword>
<dbReference type="Proteomes" id="UP000749334">
    <property type="component" value="Unassembled WGS sequence"/>
</dbReference>
<dbReference type="Gene3D" id="3.40.190.10">
    <property type="entry name" value="Periplasmic binding protein-like II"/>
    <property type="match status" value="2"/>
</dbReference>
<organism evidence="6 7">
    <name type="scientific">Gallibacterium anatis</name>
    <dbReference type="NCBI Taxonomy" id="750"/>
    <lineage>
        <taxon>Bacteria</taxon>
        <taxon>Pseudomonadati</taxon>
        <taxon>Pseudomonadota</taxon>
        <taxon>Gammaproteobacteria</taxon>
        <taxon>Pasteurellales</taxon>
        <taxon>Pasteurellaceae</taxon>
        <taxon>Gallibacterium</taxon>
    </lineage>
</organism>
<accession>A0A921H9W6</accession>
<comment type="caution">
    <text evidence="6">The sequence shown here is derived from an EMBL/GenBank/DDBJ whole genome shotgun (WGS) entry which is preliminary data.</text>
</comment>
<feature type="domain" description="HTH lysR-type" evidence="5">
    <location>
        <begin position="21"/>
        <end position="78"/>
    </location>
</feature>
<dbReference type="InterPro" id="IPR005119">
    <property type="entry name" value="LysR_subst-bd"/>
</dbReference>
<gene>
    <name evidence="6" type="ORF">K8W15_05680</name>
</gene>
<evidence type="ECO:0000256" key="1">
    <source>
        <dbReference type="ARBA" id="ARBA00009437"/>
    </source>
</evidence>
<reference evidence="6" key="1">
    <citation type="journal article" date="2021" name="PeerJ">
        <title>Extensive microbial diversity within the chicken gut microbiome revealed by metagenomics and culture.</title>
        <authorList>
            <person name="Gilroy R."/>
            <person name="Ravi A."/>
            <person name="Getino M."/>
            <person name="Pursley I."/>
            <person name="Horton D.L."/>
            <person name="Alikhan N.F."/>
            <person name="Baker D."/>
            <person name="Gharbi K."/>
            <person name="Hall N."/>
            <person name="Watson M."/>
            <person name="Adriaenssens E.M."/>
            <person name="Foster-Nyarko E."/>
            <person name="Jarju S."/>
            <person name="Secka A."/>
            <person name="Antonio M."/>
            <person name="Oren A."/>
            <person name="Chaudhuri R.R."/>
            <person name="La Ragione R."/>
            <person name="Hildebrand F."/>
            <person name="Pallen M.J."/>
        </authorList>
    </citation>
    <scope>NUCLEOTIDE SEQUENCE</scope>
    <source>
        <strain evidence="6">ChiHjej11B10-15683</strain>
    </source>
</reference>
<sequence length="298" mass="34719">MTQQVKLFWIFCEKMEQIKRLPLNALKFFYLVGKYGSLTMAAQQLYVTHSAVSKQLKLLEEYFGKPLFLKEGRHLKLTSEGVILYETCHSIFNELQQTTIKLKSHSKSDLIVSCEPTLAMKWLIPRITHFPRHLNFNIIILAAGGAVDFSKQNIDVAIRRNDFTWRKQIQAEWLCDEKIGMVYCTNKNIPPVQIHTHTRPQAWQDWQRISSKSFPCTHHQFFEHFYLSIQAAIAGLGVAIASKWMVQDEIEQGILTAPYGFRKDGSAYYLLSENLIENDERKMLFLKWLREQLSQTNS</sequence>
<dbReference type="AlphaFoldDB" id="A0A921H9W6"/>
<evidence type="ECO:0000313" key="6">
    <source>
        <dbReference type="EMBL" id="HJF73676.1"/>
    </source>
</evidence>
<evidence type="ECO:0000259" key="5">
    <source>
        <dbReference type="PROSITE" id="PS50931"/>
    </source>
</evidence>
<dbReference type="PRINTS" id="PR00039">
    <property type="entry name" value="HTHLYSR"/>
</dbReference>
<dbReference type="InterPro" id="IPR058163">
    <property type="entry name" value="LysR-type_TF_proteobact-type"/>
</dbReference>
<proteinExistence type="inferred from homology"/>
<dbReference type="Pfam" id="PF03466">
    <property type="entry name" value="LysR_substrate"/>
    <property type="match status" value="1"/>
</dbReference>
<evidence type="ECO:0000313" key="7">
    <source>
        <dbReference type="Proteomes" id="UP000749334"/>
    </source>
</evidence>